<dbReference type="Proteomes" id="UP001163105">
    <property type="component" value="Unassembled WGS sequence"/>
</dbReference>
<evidence type="ECO:0000313" key="2">
    <source>
        <dbReference type="EMBL" id="KAJ6439323.1"/>
    </source>
</evidence>
<gene>
    <name evidence="2" type="ORF">O9K51_07208</name>
</gene>
<sequence length="152" mass="16745">MAYEAVNPSIVQYPYSSPRDSRVSKWWPIAFFSAGVVFVITGAVLIATATNVDSDYFDDHSAEFYAGVACLVIGCVLKLTAWVLFVIWCVQGRRRQPPAPVYVNQPMGYGVPTIGPQPGYETAPMQPSVPMLQYQNMQPAPKGSPPTIHTQY</sequence>
<keyword evidence="3" id="KW-1185">Reference proteome</keyword>
<dbReference type="EMBL" id="JAQHRD010000006">
    <property type="protein sequence ID" value="KAJ6439323.1"/>
    <property type="molecule type" value="Genomic_DNA"/>
</dbReference>
<name>A0AB34FK56_9HYPO</name>
<feature type="transmembrane region" description="Helical" evidence="1">
    <location>
        <begin position="64"/>
        <end position="90"/>
    </location>
</feature>
<accession>A0AB34FK56</accession>
<organism evidence="2 3">
    <name type="scientific">Purpureocillium lavendulum</name>
    <dbReference type="NCBI Taxonomy" id="1247861"/>
    <lineage>
        <taxon>Eukaryota</taxon>
        <taxon>Fungi</taxon>
        <taxon>Dikarya</taxon>
        <taxon>Ascomycota</taxon>
        <taxon>Pezizomycotina</taxon>
        <taxon>Sordariomycetes</taxon>
        <taxon>Hypocreomycetidae</taxon>
        <taxon>Hypocreales</taxon>
        <taxon>Ophiocordycipitaceae</taxon>
        <taxon>Purpureocillium</taxon>
    </lineage>
</organism>
<dbReference type="AlphaFoldDB" id="A0AB34FK56"/>
<evidence type="ECO:0000313" key="3">
    <source>
        <dbReference type="Proteomes" id="UP001163105"/>
    </source>
</evidence>
<proteinExistence type="predicted"/>
<keyword evidence="1" id="KW-0812">Transmembrane</keyword>
<keyword evidence="1" id="KW-0472">Membrane</keyword>
<protein>
    <submittedName>
        <fullName evidence="2">NAD binding Rossmann fold oxidoreductase</fullName>
    </submittedName>
</protein>
<comment type="caution">
    <text evidence="2">The sequence shown here is derived from an EMBL/GenBank/DDBJ whole genome shotgun (WGS) entry which is preliminary data.</text>
</comment>
<reference evidence="2" key="1">
    <citation type="submission" date="2023-01" db="EMBL/GenBank/DDBJ databases">
        <title>The growth and conidiation of Purpureocillium lavendulum are regulated by nitrogen source and histone H3K14 acetylation.</title>
        <authorList>
            <person name="Tang P."/>
            <person name="Han J."/>
            <person name="Zhang C."/>
            <person name="Tang P."/>
            <person name="Qi F."/>
            <person name="Zhang K."/>
            <person name="Liang L."/>
        </authorList>
    </citation>
    <scope>NUCLEOTIDE SEQUENCE</scope>
    <source>
        <strain evidence="2">YMF1.00683</strain>
    </source>
</reference>
<keyword evidence="1" id="KW-1133">Transmembrane helix</keyword>
<evidence type="ECO:0000256" key="1">
    <source>
        <dbReference type="SAM" id="Phobius"/>
    </source>
</evidence>
<feature type="transmembrane region" description="Helical" evidence="1">
    <location>
        <begin position="26"/>
        <end position="52"/>
    </location>
</feature>